<dbReference type="InterPro" id="IPR001017">
    <property type="entry name" value="DH_E1"/>
</dbReference>
<dbReference type="EMBL" id="SMGK01000002">
    <property type="protein sequence ID" value="TCK74052.1"/>
    <property type="molecule type" value="Genomic_DNA"/>
</dbReference>
<dbReference type="OrthoDB" id="9771835at2"/>
<dbReference type="InterPro" id="IPR005475">
    <property type="entry name" value="Transketolase-like_Pyr-bd"/>
</dbReference>
<dbReference type="CDD" id="cd02000">
    <property type="entry name" value="TPP_E1_PDC_ADC_BCADC"/>
    <property type="match status" value="1"/>
</dbReference>
<dbReference type="AlphaFoldDB" id="A0A4R1L763"/>
<dbReference type="InterPro" id="IPR033248">
    <property type="entry name" value="Transketolase_C"/>
</dbReference>
<evidence type="ECO:0000256" key="2">
    <source>
        <dbReference type="ARBA" id="ARBA00003906"/>
    </source>
</evidence>
<comment type="cofactor">
    <cofactor evidence="1">
        <name>thiamine diphosphate</name>
        <dbReference type="ChEBI" id="CHEBI:58937"/>
    </cofactor>
</comment>
<dbReference type="InterPro" id="IPR029061">
    <property type="entry name" value="THDP-binding"/>
</dbReference>
<dbReference type="SUPFAM" id="SSF52518">
    <property type="entry name" value="Thiamin diphosphate-binding fold (THDP-binding)"/>
    <property type="match status" value="2"/>
</dbReference>
<proteinExistence type="predicted"/>
<keyword evidence="6" id="KW-0670">Pyruvate</keyword>
<comment type="caution">
    <text evidence="6">The sequence shown here is derived from an EMBL/GenBank/DDBJ whole genome shotgun (WGS) entry which is preliminary data.</text>
</comment>
<evidence type="ECO:0000313" key="7">
    <source>
        <dbReference type="Proteomes" id="UP000295210"/>
    </source>
</evidence>
<evidence type="ECO:0000256" key="1">
    <source>
        <dbReference type="ARBA" id="ARBA00001964"/>
    </source>
</evidence>
<dbReference type="Proteomes" id="UP000295210">
    <property type="component" value="Unassembled WGS sequence"/>
</dbReference>
<dbReference type="SUPFAM" id="SSF52922">
    <property type="entry name" value="TK C-terminal domain-like"/>
    <property type="match status" value="1"/>
</dbReference>
<dbReference type="SMART" id="SM00861">
    <property type="entry name" value="Transket_pyr"/>
    <property type="match status" value="1"/>
</dbReference>
<evidence type="ECO:0000256" key="3">
    <source>
        <dbReference type="ARBA" id="ARBA00023002"/>
    </source>
</evidence>
<sequence length="724" mass="80290">MVQAAISTAETTRKETGSGLTHSRLIEFYRLMYLSRRIDDREIILKQQQKIFFQISGAGHEALLVAAGMAMKPGYDWFFPYYRDRALCLTLGSTAEDLLLQAVGSSDDPSSGGRQMPSHWGNRKLNIVSQSSATTTQLLHAVGCAEAGRYFSRHPEAAAKHEGDYRQFKDVHFHGDEVVYTSLGEGSTSQGEFWEALNTASNAKLPVVFVVENNGYAISVPVEVNTPGGNISKLVANFPNFYFAEIDGTDAVASYEAFTKAVAHCRAGNGPALIHGHVIRPYSHSLSDDDRLYRPESERKADALRDPLTKLEMFLLREGVLDEQGIKRLEKAVDDEIQAATDRVLRAPLPTVASIRKHVYSEDLDPTGKLFDTPPAPTAETQERTMADLINTCLRDEMRRDPRIVVYGEDVADCSREEYLKSGAVKGKGGVFKLTAGLQKEFGSDRVFNSPLAEANIVGRAVGYAVRGMKPVVEIQFFDYIWPAVHQMRNELSLMRWRSNGSYSCPAVIRVAIGGYLTGGSVYHSQSGESIFTHTPGIRVVFPSNALDANGLLRTAIRCDDPVLFLEHKRLYRETFGRAVYPGPEYAIPFGKAKTVREGKDLTLITYGAVVPRALQAAQRAQREMGIETEVIDLRTLSPYDWEAIAESVKKTSRVIIAHEDMLSWGYGAEIAARIADELFEYLDAPVKRVAAMDTFVAYQPLLEDAILPQPEDIVKAIGELRKF</sequence>
<dbReference type="RefSeq" id="WP_131994542.1">
    <property type="nucleotide sequence ID" value="NZ_SMGK01000002.1"/>
</dbReference>
<dbReference type="FunFam" id="3.40.50.970:FF:000001">
    <property type="entry name" value="Pyruvate dehydrogenase E1 beta subunit"/>
    <property type="match status" value="1"/>
</dbReference>
<protein>
    <submittedName>
        <fullName evidence="6">Pyruvate/2-oxoglutarate/acetoin dehydrogenase E1 component</fullName>
    </submittedName>
</protein>
<dbReference type="PANTHER" id="PTHR43257">
    <property type="entry name" value="PYRUVATE DEHYDROGENASE E1 COMPONENT BETA SUBUNIT"/>
    <property type="match status" value="1"/>
</dbReference>
<dbReference type="Pfam" id="PF02779">
    <property type="entry name" value="Transket_pyr"/>
    <property type="match status" value="1"/>
</dbReference>
<keyword evidence="4" id="KW-0786">Thiamine pyrophosphate</keyword>
<comment type="function">
    <text evidence="2">E1 component of the 2-oxoglutarate dehydrogenase (OGDH) complex which catalyzes the decarboxylation of 2-oxoglutarate, the first step in the conversion of 2-oxoglutarate to succinyl-CoA and CO(2).</text>
</comment>
<reference evidence="6 7" key="1">
    <citation type="submission" date="2019-03" db="EMBL/GenBank/DDBJ databases">
        <title>Genomic Encyclopedia of Type Strains, Phase IV (KMG-IV): sequencing the most valuable type-strain genomes for metagenomic binning, comparative biology and taxonomic classification.</title>
        <authorList>
            <person name="Goeker M."/>
        </authorList>
    </citation>
    <scope>NUCLEOTIDE SEQUENCE [LARGE SCALE GENOMIC DNA]</scope>
    <source>
        <strain evidence="6 7">DSM 103428</strain>
    </source>
</reference>
<dbReference type="InterPro" id="IPR009014">
    <property type="entry name" value="Transketo_C/PFOR_II"/>
</dbReference>
<accession>A0A4R1L763</accession>
<dbReference type="PANTHER" id="PTHR43257:SF2">
    <property type="entry name" value="PYRUVATE DEHYDROGENASE E1 COMPONENT SUBUNIT BETA"/>
    <property type="match status" value="1"/>
</dbReference>
<name>A0A4R1L763_9BACT</name>
<organism evidence="6 7">
    <name type="scientific">Acidipila rosea</name>
    <dbReference type="NCBI Taxonomy" id="768535"/>
    <lineage>
        <taxon>Bacteria</taxon>
        <taxon>Pseudomonadati</taxon>
        <taxon>Acidobacteriota</taxon>
        <taxon>Terriglobia</taxon>
        <taxon>Terriglobales</taxon>
        <taxon>Acidobacteriaceae</taxon>
        <taxon>Acidipila</taxon>
    </lineage>
</organism>
<dbReference type="CDD" id="cd07036">
    <property type="entry name" value="TPP_PYR_E1-PDHc-beta_like"/>
    <property type="match status" value="1"/>
</dbReference>
<dbReference type="FunFam" id="3.40.50.920:FF:000001">
    <property type="entry name" value="Pyruvate dehydrogenase E1 beta subunit"/>
    <property type="match status" value="1"/>
</dbReference>
<dbReference type="Gene3D" id="3.40.50.920">
    <property type="match status" value="1"/>
</dbReference>
<dbReference type="Pfam" id="PF00676">
    <property type="entry name" value="E1_dh"/>
    <property type="match status" value="1"/>
</dbReference>
<dbReference type="Pfam" id="PF02780">
    <property type="entry name" value="Transketolase_C"/>
    <property type="match status" value="1"/>
</dbReference>
<keyword evidence="7" id="KW-1185">Reference proteome</keyword>
<feature type="domain" description="Transketolase-like pyrimidine-binding" evidence="5">
    <location>
        <begin position="384"/>
        <end position="574"/>
    </location>
</feature>
<evidence type="ECO:0000256" key="4">
    <source>
        <dbReference type="ARBA" id="ARBA00023052"/>
    </source>
</evidence>
<dbReference type="GO" id="GO:0016624">
    <property type="term" value="F:oxidoreductase activity, acting on the aldehyde or oxo group of donors, disulfide as acceptor"/>
    <property type="evidence" value="ECO:0007669"/>
    <property type="project" value="InterPro"/>
</dbReference>
<keyword evidence="3" id="KW-0560">Oxidoreductase</keyword>
<evidence type="ECO:0000259" key="5">
    <source>
        <dbReference type="SMART" id="SM00861"/>
    </source>
</evidence>
<dbReference type="Gene3D" id="3.40.50.970">
    <property type="match status" value="2"/>
</dbReference>
<evidence type="ECO:0000313" key="6">
    <source>
        <dbReference type="EMBL" id="TCK74052.1"/>
    </source>
</evidence>
<gene>
    <name evidence="6" type="ORF">C7378_1672</name>
</gene>